<organism evidence="2 3">
    <name type="scientific">Pleurodeles waltl</name>
    <name type="common">Iberian ribbed newt</name>
    <dbReference type="NCBI Taxonomy" id="8319"/>
    <lineage>
        <taxon>Eukaryota</taxon>
        <taxon>Metazoa</taxon>
        <taxon>Chordata</taxon>
        <taxon>Craniata</taxon>
        <taxon>Vertebrata</taxon>
        <taxon>Euteleostomi</taxon>
        <taxon>Amphibia</taxon>
        <taxon>Batrachia</taxon>
        <taxon>Caudata</taxon>
        <taxon>Salamandroidea</taxon>
        <taxon>Salamandridae</taxon>
        <taxon>Pleurodelinae</taxon>
        <taxon>Pleurodeles</taxon>
    </lineage>
</organism>
<dbReference type="Proteomes" id="UP001066276">
    <property type="component" value="Chromosome 11"/>
</dbReference>
<feature type="region of interest" description="Disordered" evidence="1">
    <location>
        <begin position="49"/>
        <end position="81"/>
    </location>
</feature>
<comment type="caution">
    <text evidence="2">The sequence shown here is derived from an EMBL/GenBank/DDBJ whole genome shotgun (WGS) entry which is preliminary data.</text>
</comment>
<feature type="region of interest" description="Disordered" evidence="1">
    <location>
        <begin position="95"/>
        <end position="114"/>
    </location>
</feature>
<evidence type="ECO:0000256" key="1">
    <source>
        <dbReference type="SAM" id="MobiDB-lite"/>
    </source>
</evidence>
<protein>
    <submittedName>
        <fullName evidence="2">Uncharacterized protein</fullName>
    </submittedName>
</protein>
<evidence type="ECO:0000313" key="2">
    <source>
        <dbReference type="EMBL" id="KAJ1092569.1"/>
    </source>
</evidence>
<accession>A0AAV7LQ75</accession>
<name>A0AAV7LQ75_PLEWA</name>
<dbReference type="AlphaFoldDB" id="A0AAV7LQ75"/>
<dbReference type="EMBL" id="JANPWB010000015">
    <property type="protein sequence ID" value="KAJ1092569.1"/>
    <property type="molecule type" value="Genomic_DNA"/>
</dbReference>
<gene>
    <name evidence="2" type="ORF">NDU88_005679</name>
</gene>
<sequence>MQWSLGGAHLKASEEGGRLAVPAPLLEHDHAVGGREVIGAVLGPAETAELSPHPALHLADPSAGSEAGGGAHGAGGRVQTPEVQYQRARLLVLPGGDDLVTPASGPGPIQDTTS</sequence>
<feature type="compositionally biased region" description="Gly residues" evidence="1">
    <location>
        <begin position="66"/>
        <end position="76"/>
    </location>
</feature>
<keyword evidence="3" id="KW-1185">Reference proteome</keyword>
<proteinExistence type="predicted"/>
<evidence type="ECO:0000313" key="3">
    <source>
        <dbReference type="Proteomes" id="UP001066276"/>
    </source>
</evidence>
<reference evidence="2" key="1">
    <citation type="journal article" date="2022" name="bioRxiv">
        <title>Sequencing and chromosome-scale assembly of the giantPleurodeles waltlgenome.</title>
        <authorList>
            <person name="Brown T."/>
            <person name="Elewa A."/>
            <person name="Iarovenko S."/>
            <person name="Subramanian E."/>
            <person name="Araus A.J."/>
            <person name="Petzold A."/>
            <person name="Susuki M."/>
            <person name="Suzuki K.-i.T."/>
            <person name="Hayashi T."/>
            <person name="Toyoda A."/>
            <person name="Oliveira C."/>
            <person name="Osipova E."/>
            <person name="Leigh N.D."/>
            <person name="Simon A."/>
            <person name="Yun M.H."/>
        </authorList>
    </citation>
    <scope>NUCLEOTIDE SEQUENCE</scope>
    <source>
        <strain evidence="2">20211129_DDA</strain>
        <tissue evidence="2">Liver</tissue>
    </source>
</reference>